<reference evidence="1" key="1">
    <citation type="submission" date="2020-05" db="EMBL/GenBank/DDBJ databases">
        <title>WGS assembly of Panicum virgatum.</title>
        <authorList>
            <person name="Lovell J.T."/>
            <person name="Jenkins J."/>
            <person name="Shu S."/>
            <person name="Juenger T.E."/>
            <person name="Schmutz J."/>
        </authorList>
    </citation>
    <scope>NUCLEOTIDE SEQUENCE</scope>
    <source>
        <strain evidence="1">AP13</strain>
    </source>
</reference>
<protein>
    <submittedName>
        <fullName evidence="1">Uncharacterized protein</fullName>
    </submittedName>
</protein>
<name>A0A8T0WRJ9_PANVG</name>
<evidence type="ECO:0000313" key="1">
    <source>
        <dbReference type="EMBL" id="KAG2650490.1"/>
    </source>
</evidence>
<feature type="non-terminal residue" evidence="1">
    <location>
        <position position="109"/>
    </location>
</feature>
<keyword evidence="2" id="KW-1185">Reference proteome</keyword>
<organism evidence="1 2">
    <name type="scientific">Panicum virgatum</name>
    <name type="common">Blackwell switchgrass</name>
    <dbReference type="NCBI Taxonomy" id="38727"/>
    <lineage>
        <taxon>Eukaryota</taxon>
        <taxon>Viridiplantae</taxon>
        <taxon>Streptophyta</taxon>
        <taxon>Embryophyta</taxon>
        <taxon>Tracheophyta</taxon>
        <taxon>Spermatophyta</taxon>
        <taxon>Magnoliopsida</taxon>
        <taxon>Liliopsida</taxon>
        <taxon>Poales</taxon>
        <taxon>Poaceae</taxon>
        <taxon>PACMAD clade</taxon>
        <taxon>Panicoideae</taxon>
        <taxon>Panicodae</taxon>
        <taxon>Paniceae</taxon>
        <taxon>Panicinae</taxon>
        <taxon>Panicum</taxon>
        <taxon>Panicum sect. Hiantes</taxon>
    </lineage>
</organism>
<gene>
    <name evidence="1" type="ORF">PVAP13_1NG161400</name>
</gene>
<dbReference type="AlphaFoldDB" id="A0A8T0WRJ9"/>
<feature type="non-terminal residue" evidence="1">
    <location>
        <position position="1"/>
    </location>
</feature>
<proteinExistence type="predicted"/>
<sequence>ETIDYLLVSCVLTRQTWYSILHLFGLQAVAPQMDDPVFVDWWDKAGGRFSGQVKKGFNSIIILGMWLIWKHRNYCVFDGGIPNLIRVISAFREEAHQWSVAGPKGVSYL</sequence>
<comment type="caution">
    <text evidence="1">The sequence shown here is derived from an EMBL/GenBank/DDBJ whole genome shotgun (WGS) entry which is preliminary data.</text>
</comment>
<dbReference type="EMBL" id="CM029038">
    <property type="protein sequence ID" value="KAG2650490.1"/>
    <property type="molecule type" value="Genomic_DNA"/>
</dbReference>
<accession>A0A8T0WRJ9</accession>
<evidence type="ECO:0000313" key="2">
    <source>
        <dbReference type="Proteomes" id="UP000823388"/>
    </source>
</evidence>
<dbReference type="Proteomes" id="UP000823388">
    <property type="component" value="Chromosome 1N"/>
</dbReference>